<evidence type="ECO:0000256" key="1">
    <source>
        <dbReference type="SAM" id="SignalP"/>
    </source>
</evidence>
<comment type="caution">
    <text evidence="3">The sequence shown here is derived from an EMBL/GenBank/DDBJ whole genome shotgun (WGS) entry which is preliminary data.</text>
</comment>
<evidence type="ECO:0000313" key="3">
    <source>
        <dbReference type="EMBL" id="MQY24812.1"/>
    </source>
</evidence>
<feature type="chain" id="PRO_5039084434" description="DUF8020 domain-containing protein" evidence="1">
    <location>
        <begin position="23"/>
        <end position="258"/>
    </location>
</feature>
<dbReference type="InterPro" id="IPR058333">
    <property type="entry name" value="DUF8020"/>
</dbReference>
<keyword evidence="1" id="KW-0732">Signal</keyword>
<gene>
    <name evidence="3" type="ORF">NRB56_03650</name>
</gene>
<proteinExistence type="predicted"/>
<evidence type="ECO:0000259" key="2">
    <source>
        <dbReference type="Pfam" id="PF26059"/>
    </source>
</evidence>
<dbReference type="Pfam" id="PF26059">
    <property type="entry name" value="DUF8020"/>
    <property type="match status" value="1"/>
</dbReference>
<evidence type="ECO:0000313" key="4">
    <source>
        <dbReference type="Proteomes" id="UP000431401"/>
    </source>
</evidence>
<protein>
    <recommendedName>
        <fullName evidence="2">DUF8020 domain-containing protein</fullName>
    </recommendedName>
</protein>
<dbReference type="EMBL" id="WEGI01000001">
    <property type="protein sequence ID" value="MQY24812.1"/>
    <property type="molecule type" value="Genomic_DNA"/>
</dbReference>
<dbReference type="AlphaFoldDB" id="A0A7K0DHN7"/>
<dbReference type="OrthoDB" id="4538946at2"/>
<feature type="domain" description="DUF8020" evidence="2">
    <location>
        <begin position="66"/>
        <end position="138"/>
    </location>
</feature>
<feature type="signal peptide" evidence="1">
    <location>
        <begin position="1"/>
        <end position="22"/>
    </location>
</feature>
<organism evidence="3 4">
    <name type="scientific">Nocardia aurantia</name>
    <dbReference type="NCBI Taxonomy" id="2585199"/>
    <lineage>
        <taxon>Bacteria</taxon>
        <taxon>Bacillati</taxon>
        <taxon>Actinomycetota</taxon>
        <taxon>Actinomycetes</taxon>
        <taxon>Mycobacteriales</taxon>
        <taxon>Nocardiaceae</taxon>
        <taxon>Nocardia</taxon>
    </lineage>
</organism>
<reference evidence="3 4" key="1">
    <citation type="submission" date="2019-10" db="EMBL/GenBank/DDBJ databases">
        <title>Nocardia macrotermitis sp. nov. and Nocardia aurantia sp. nov., isolated from the gut of fungus growing-termite Macrotermes natalensis.</title>
        <authorList>
            <person name="Benndorf R."/>
            <person name="Schwitalla J."/>
            <person name="Martin K."/>
            <person name="De Beer W."/>
            <person name="Kaster A.-K."/>
            <person name="Vollmers J."/>
            <person name="Poulsen M."/>
            <person name="Beemelmanns C."/>
        </authorList>
    </citation>
    <scope>NUCLEOTIDE SEQUENCE [LARGE SCALE GENOMIC DNA]</scope>
    <source>
        <strain evidence="3 4">RB56</strain>
    </source>
</reference>
<accession>A0A7K0DHN7</accession>
<keyword evidence="4" id="KW-1185">Reference proteome</keyword>
<name>A0A7K0DHN7_9NOCA</name>
<sequence length="258" mass="24547">MKIRAWIGAPIIAALTVGAVGAATVTGSGTATAAPDSVVTTPEAAATIVPTVSGVAAPGPGTPGSVQYSVKLVDHTVLTTLTGATFRLAPDGKAYDIADGSGATVMTLPTAVSAGGTAIPVAAEVREGGTVLALTPQATAPAGTTVDSVEVHATPIASPRENTLAQQAFATQFGLATAVGGFLGTAAGVVIGAIAGCALGLPLFGVGCIPAAITGAGIGGIIGTLVVGGPALIAAAVDLINTLQAAPGSSPWAENAPK</sequence>
<dbReference type="RefSeq" id="WP_153338694.1">
    <property type="nucleotide sequence ID" value="NZ_WEGI01000001.1"/>
</dbReference>
<dbReference type="Proteomes" id="UP000431401">
    <property type="component" value="Unassembled WGS sequence"/>
</dbReference>